<dbReference type="AlphaFoldDB" id="A0A3P8AAQ8"/>
<feature type="binding site" evidence="11">
    <location>
        <position position="135"/>
    </location>
    <ligand>
        <name>ATP</name>
        <dbReference type="ChEBI" id="CHEBI:30616"/>
    </ligand>
</feature>
<dbReference type="PANTHER" id="PTHR24356">
    <property type="entry name" value="SERINE/THREONINE-PROTEIN KINASE"/>
    <property type="match status" value="1"/>
</dbReference>
<evidence type="ECO:0000313" key="13">
    <source>
        <dbReference type="EMBL" id="VDO87923.1"/>
    </source>
</evidence>
<dbReference type="GO" id="GO:0005524">
    <property type="term" value="F:ATP binding"/>
    <property type="evidence" value="ECO:0007669"/>
    <property type="project" value="UniProtKB-UniRule"/>
</dbReference>
<dbReference type="CDD" id="cd05581">
    <property type="entry name" value="STKc_PDK1"/>
    <property type="match status" value="1"/>
</dbReference>
<dbReference type="Pfam" id="PF00069">
    <property type="entry name" value="Pkinase"/>
    <property type="match status" value="1"/>
</dbReference>
<dbReference type="WBParaSite" id="HPBE_0001123701-mRNA-1">
    <property type="protein sequence ID" value="HPBE_0001123701-mRNA-1"/>
    <property type="gene ID" value="HPBE_0001123701"/>
</dbReference>
<dbReference type="GO" id="GO:0004674">
    <property type="term" value="F:protein serine/threonine kinase activity"/>
    <property type="evidence" value="ECO:0007669"/>
    <property type="project" value="UniProtKB-KW"/>
</dbReference>
<organism evidence="13">
    <name type="scientific">Heligmosomoides polygyrus</name>
    <name type="common">Parasitic roundworm</name>
    <dbReference type="NCBI Taxonomy" id="6339"/>
    <lineage>
        <taxon>Eukaryota</taxon>
        <taxon>Metazoa</taxon>
        <taxon>Ecdysozoa</taxon>
        <taxon>Nematoda</taxon>
        <taxon>Chromadorea</taxon>
        <taxon>Rhabditida</taxon>
        <taxon>Rhabditina</taxon>
        <taxon>Rhabditomorpha</taxon>
        <taxon>Strongyloidea</taxon>
        <taxon>Heligmosomidae</taxon>
        <taxon>Heligmosomoides</taxon>
    </lineage>
</organism>
<evidence type="ECO:0000256" key="5">
    <source>
        <dbReference type="ARBA" id="ARBA00022679"/>
    </source>
</evidence>
<dbReference type="FunFam" id="3.30.200.20:FF:000042">
    <property type="entry name" value="Aurora kinase A"/>
    <property type="match status" value="1"/>
</dbReference>
<dbReference type="Gene3D" id="1.10.510.10">
    <property type="entry name" value="Transferase(Phosphotransferase) domain 1"/>
    <property type="match status" value="1"/>
</dbReference>
<evidence type="ECO:0000256" key="10">
    <source>
        <dbReference type="ARBA" id="ARBA00048679"/>
    </source>
</evidence>
<name>A0A3P8AAQ8_HELPZ</name>
<comment type="catalytic activity">
    <reaction evidence="10">
        <text>L-seryl-[protein] + ATP = O-phospho-L-seryl-[protein] + ADP + H(+)</text>
        <dbReference type="Rhea" id="RHEA:17989"/>
        <dbReference type="Rhea" id="RHEA-COMP:9863"/>
        <dbReference type="Rhea" id="RHEA-COMP:11604"/>
        <dbReference type="ChEBI" id="CHEBI:15378"/>
        <dbReference type="ChEBI" id="CHEBI:29999"/>
        <dbReference type="ChEBI" id="CHEBI:30616"/>
        <dbReference type="ChEBI" id="CHEBI:83421"/>
        <dbReference type="ChEBI" id="CHEBI:456216"/>
        <dbReference type="EC" id="2.7.11.1"/>
    </reaction>
</comment>
<dbReference type="EC" id="2.7.11.1" evidence="2"/>
<evidence type="ECO:0000313" key="15">
    <source>
        <dbReference type="WBParaSite" id="HPBE_0001123701-mRNA-1"/>
    </source>
</evidence>
<dbReference type="InterPro" id="IPR000719">
    <property type="entry name" value="Prot_kinase_dom"/>
</dbReference>
<keyword evidence="14" id="KW-1185">Reference proteome</keyword>
<evidence type="ECO:0000256" key="4">
    <source>
        <dbReference type="ARBA" id="ARBA00022553"/>
    </source>
</evidence>
<comment type="similarity">
    <text evidence="1">Belongs to the protein kinase superfamily. AGC Ser/Thr protein kinase family. PDPK1 subfamily.</text>
</comment>
<dbReference type="FunFam" id="1.10.510.10:FF:000024">
    <property type="entry name" value="Probable serine/threonine-protein kinase cot-1"/>
    <property type="match status" value="1"/>
</dbReference>
<dbReference type="OrthoDB" id="347657at2759"/>
<comment type="catalytic activity">
    <reaction evidence="9">
        <text>L-threonyl-[protein] + ATP = O-phospho-L-threonyl-[protein] + ADP + H(+)</text>
        <dbReference type="Rhea" id="RHEA:46608"/>
        <dbReference type="Rhea" id="RHEA-COMP:11060"/>
        <dbReference type="Rhea" id="RHEA-COMP:11605"/>
        <dbReference type="ChEBI" id="CHEBI:15378"/>
        <dbReference type="ChEBI" id="CHEBI:30013"/>
        <dbReference type="ChEBI" id="CHEBI:30616"/>
        <dbReference type="ChEBI" id="CHEBI:61977"/>
        <dbReference type="ChEBI" id="CHEBI:456216"/>
        <dbReference type="EC" id="2.7.11.1"/>
    </reaction>
</comment>
<evidence type="ECO:0000259" key="12">
    <source>
        <dbReference type="PROSITE" id="PS50011"/>
    </source>
</evidence>
<keyword evidence="3" id="KW-0723">Serine/threonine-protein kinase</keyword>
<keyword evidence="8 11" id="KW-0067">ATP-binding</keyword>
<evidence type="ECO:0000256" key="11">
    <source>
        <dbReference type="PROSITE-ProRule" id="PRU10141"/>
    </source>
</evidence>
<keyword evidence="6 11" id="KW-0547">Nucleotide-binding</keyword>
<accession>A0A3P8AAQ8</accession>
<dbReference type="InterPro" id="IPR050236">
    <property type="entry name" value="Ser_Thr_kinase_AGC"/>
</dbReference>
<reference evidence="13 14" key="1">
    <citation type="submission" date="2018-11" db="EMBL/GenBank/DDBJ databases">
        <authorList>
            <consortium name="Pathogen Informatics"/>
        </authorList>
    </citation>
    <scope>NUCLEOTIDE SEQUENCE [LARGE SCALE GENOMIC DNA]</scope>
</reference>
<dbReference type="InterPro" id="IPR039046">
    <property type="entry name" value="PDPK1"/>
</dbReference>
<protein>
    <recommendedName>
        <fullName evidence="2">non-specific serine/threonine protein kinase</fullName>
        <ecNumber evidence="2">2.7.11.1</ecNumber>
    </recommendedName>
</protein>
<dbReference type="PROSITE" id="PS00108">
    <property type="entry name" value="PROTEIN_KINASE_ST"/>
    <property type="match status" value="1"/>
</dbReference>
<keyword evidence="7" id="KW-0418">Kinase</keyword>
<evidence type="ECO:0000256" key="9">
    <source>
        <dbReference type="ARBA" id="ARBA00047899"/>
    </source>
</evidence>
<dbReference type="SMART" id="SM00220">
    <property type="entry name" value="S_TKc"/>
    <property type="match status" value="1"/>
</dbReference>
<dbReference type="GO" id="GO:0007010">
    <property type="term" value="P:cytoskeleton organization"/>
    <property type="evidence" value="ECO:0007669"/>
    <property type="project" value="UniProtKB-ARBA"/>
</dbReference>
<dbReference type="InterPro" id="IPR017441">
    <property type="entry name" value="Protein_kinase_ATP_BS"/>
</dbReference>
<dbReference type="Proteomes" id="UP000050761">
    <property type="component" value="Unassembled WGS sequence"/>
</dbReference>
<dbReference type="InterPro" id="IPR011009">
    <property type="entry name" value="Kinase-like_dom_sf"/>
</dbReference>
<evidence type="ECO:0000256" key="3">
    <source>
        <dbReference type="ARBA" id="ARBA00022527"/>
    </source>
</evidence>
<feature type="domain" description="Protein kinase" evidence="12">
    <location>
        <begin position="105"/>
        <end position="382"/>
    </location>
</feature>
<dbReference type="SUPFAM" id="SSF56112">
    <property type="entry name" value="Protein kinase-like (PK-like)"/>
    <property type="match status" value="1"/>
</dbReference>
<dbReference type="PROSITE" id="PS00107">
    <property type="entry name" value="PROTEIN_KINASE_ATP"/>
    <property type="match status" value="1"/>
</dbReference>
<dbReference type="GO" id="GO:0035556">
    <property type="term" value="P:intracellular signal transduction"/>
    <property type="evidence" value="ECO:0007669"/>
    <property type="project" value="TreeGrafter"/>
</dbReference>
<keyword evidence="4" id="KW-0597">Phosphoprotein</keyword>
<evidence type="ECO:0000313" key="14">
    <source>
        <dbReference type="Proteomes" id="UP000050761"/>
    </source>
</evidence>
<evidence type="ECO:0000256" key="1">
    <source>
        <dbReference type="ARBA" id="ARBA00010006"/>
    </source>
</evidence>
<gene>
    <name evidence="13" type="ORF">HPBE_LOCUS11238</name>
</gene>
<evidence type="ECO:0000256" key="6">
    <source>
        <dbReference type="ARBA" id="ARBA00022741"/>
    </source>
</evidence>
<reference evidence="15" key="2">
    <citation type="submission" date="2019-09" db="UniProtKB">
        <authorList>
            <consortium name="WormBaseParasite"/>
        </authorList>
    </citation>
    <scope>IDENTIFICATION</scope>
</reference>
<evidence type="ECO:0000256" key="7">
    <source>
        <dbReference type="ARBA" id="ARBA00022777"/>
    </source>
</evidence>
<dbReference type="InterPro" id="IPR008271">
    <property type="entry name" value="Ser/Thr_kinase_AS"/>
</dbReference>
<sequence>MKQTPNIPTNGETRFADHESRLCLQFLDRISGISSLMGAAKLCSSSEEDPLEHSFTRQGRMETLLEAARTARLSMGRRQQELVPKELSEPHDESNAPRMKCISDYEVKREIGEGSFSVVYSATEKSEPHRDVAIKMCFKKQILKEKRVASVHREKYVLARLSSTEYQHPFIVTLYATFQDRDHLYFVLSYATHGDLLHIMLKKPEKCFSFEESRFYAAEVLSALQHIHALSYVHRDVKPENILVTASGHVMISDFGSVKDLSAPVENDPGNSTDKRSRRSSFVGTAQYVSPEVLEGRPVSSATDLWAFGVVIFQFLTGKHAFHDESEYLIYKRIQKLLYSYPLDFPESAKDCIDSLLVLEPENRLGAAKAGGPEALRAHRFFEGIDWDNLANSEPPDISLYFADVQEWQRLSEVSARLDMLRILGARWVYRPHGRWHRYLPRRNDGVKEFDYEKGGSLSEFRDELRSQGNEEPEAGPSKLWMAWLYRDLSGEPHWTKSRVNKLFGADFKLGRMEVFPNTAAINEELWHIKHLIELKPMTFPNGEPTADDIYGVKVHPDGRCEVAKDAAPLSEEQLRLADPKKQWTSKELARQLASKYHGCKDIFETNVYTNANISVVK</sequence>
<keyword evidence="5" id="KW-0808">Transferase</keyword>
<evidence type="ECO:0000256" key="8">
    <source>
        <dbReference type="ARBA" id="ARBA00022840"/>
    </source>
</evidence>
<proteinExistence type="inferred from homology"/>
<dbReference type="Gene3D" id="3.30.200.20">
    <property type="entry name" value="Phosphorylase Kinase, domain 1"/>
    <property type="match status" value="1"/>
</dbReference>
<dbReference type="PANTHER" id="PTHR24356:SF163">
    <property type="entry name" value="3-PHOSPHOINOSITIDE-DEPENDENT PROTEIN KINASE 1-RELATED"/>
    <property type="match status" value="1"/>
</dbReference>
<dbReference type="EMBL" id="UZAH01027032">
    <property type="protein sequence ID" value="VDO87923.1"/>
    <property type="molecule type" value="Genomic_DNA"/>
</dbReference>
<evidence type="ECO:0000256" key="2">
    <source>
        <dbReference type="ARBA" id="ARBA00012513"/>
    </source>
</evidence>
<dbReference type="PROSITE" id="PS50011">
    <property type="entry name" value="PROTEIN_KINASE_DOM"/>
    <property type="match status" value="1"/>
</dbReference>